<reference evidence="4 5" key="1">
    <citation type="journal article" date="2018" name="Mol. Biol. Evol.">
        <title>Broad Genomic Sampling Reveals a Smut Pathogenic Ancestry of the Fungal Clade Ustilaginomycotina.</title>
        <authorList>
            <person name="Kijpornyongpan T."/>
            <person name="Mondo S.J."/>
            <person name="Barry K."/>
            <person name="Sandor L."/>
            <person name="Lee J."/>
            <person name="Lipzen A."/>
            <person name="Pangilinan J."/>
            <person name="LaButti K."/>
            <person name="Hainaut M."/>
            <person name="Henrissat B."/>
            <person name="Grigoriev I.V."/>
            <person name="Spatafora J.W."/>
            <person name="Aime M.C."/>
        </authorList>
    </citation>
    <scope>NUCLEOTIDE SEQUENCE [LARGE SCALE GENOMIC DNA]</scope>
    <source>
        <strain evidence="4 5">MCA 3882</strain>
    </source>
</reference>
<dbReference type="RefSeq" id="XP_025351976.1">
    <property type="nucleotide sequence ID" value="XM_025503068.1"/>
</dbReference>
<proteinExistence type="inferred from homology"/>
<dbReference type="STRING" id="1280837.A0A316V340"/>
<dbReference type="InParanoid" id="A0A316V340"/>
<evidence type="ECO:0000313" key="5">
    <source>
        <dbReference type="Proteomes" id="UP000245771"/>
    </source>
</evidence>
<dbReference type="OrthoDB" id="10267235at2759"/>
<comment type="pathway">
    <text evidence="1">Phospholipid metabolism; phosphatidylethanolamine biosynthesis; phosphatidylethanolamine from ethanolamine: step 1/3.</text>
</comment>
<dbReference type="InterPro" id="IPR011009">
    <property type="entry name" value="Kinase-like_dom_sf"/>
</dbReference>
<keyword evidence="4" id="KW-0808">Transferase</keyword>
<evidence type="ECO:0000313" key="4">
    <source>
        <dbReference type="EMBL" id="PWN31674.1"/>
    </source>
</evidence>
<protein>
    <recommendedName>
        <fullName evidence="3">ethanolamine kinase</fullName>
        <ecNumber evidence="3">2.7.1.82</ecNumber>
    </recommendedName>
</protein>
<dbReference type="GO" id="GO:0006646">
    <property type="term" value="P:phosphatidylethanolamine biosynthetic process"/>
    <property type="evidence" value="ECO:0007669"/>
    <property type="project" value="TreeGrafter"/>
</dbReference>
<keyword evidence="4" id="KW-0418">Kinase</keyword>
<dbReference type="Gene3D" id="3.90.1200.10">
    <property type="match status" value="1"/>
</dbReference>
<dbReference type="PANTHER" id="PTHR22603">
    <property type="entry name" value="CHOLINE/ETHANOALAMINE KINASE"/>
    <property type="match status" value="1"/>
</dbReference>
<dbReference type="EMBL" id="KZ819607">
    <property type="protein sequence ID" value="PWN31674.1"/>
    <property type="molecule type" value="Genomic_DNA"/>
</dbReference>
<dbReference type="GeneID" id="37024849"/>
<organism evidence="4 5">
    <name type="scientific">Meira miltonrushii</name>
    <dbReference type="NCBI Taxonomy" id="1280837"/>
    <lineage>
        <taxon>Eukaryota</taxon>
        <taxon>Fungi</taxon>
        <taxon>Dikarya</taxon>
        <taxon>Basidiomycota</taxon>
        <taxon>Ustilaginomycotina</taxon>
        <taxon>Exobasidiomycetes</taxon>
        <taxon>Exobasidiales</taxon>
        <taxon>Brachybasidiaceae</taxon>
        <taxon>Meira</taxon>
    </lineage>
</organism>
<dbReference type="AlphaFoldDB" id="A0A316V340"/>
<dbReference type="GO" id="GO:0005737">
    <property type="term" value="C:cytoplasm"/>
    <property type="evidence" value="ECO:0007669"/>
    <property type="project" value="TreeGrafter"/>
</dbReference>
<dbReference type="Gene3D" id="3.30.200.20">
    <property type="entry name" value="Phosphorylase Kinase, domain 1"/>
    <property type="match status" value="1"/>
</dbReference>
<evidence type="ECO:0000256" key="3">
    <source>
        <dbReference type="ARBA" id="ARBA00038874"/>
    </source>
</evidence>
<dbReference type="PANTHER" id="PTHR22603:SF66">
    <property type="entry name" value="ETHANOLAMINE KINASE"/>
    <property type="match status" value="1"/>
</dbReference>
<dbReference type="EC" id="2.7.1.82" evidence="3"/>
<comment type="similarity">
    <text evidence="2">Belongs to the choline/ethanolamine kinase family.</text>
</comment>
<evidence type="ECO:0000256" key="2">
    <source>
        <dbReference type="ARBA" id="ARBA00038211"/>
    </source>
</evidence>
<gene>
    <name evidence="4" type="ORF">FA14DRAFT_92134</name>
</gene>
<dbReference type="SUPFAM" id="SSF56112">
    <property type="entry name" value="Protein kinase-like (PK-like)"/>
    <property type="match status" value="1"/>
</dbReference>
<keyword evidence="5" id="KW-1185">Reference proteome</keyword>
<dbReference type="Pfam" id="PF01633">
    <property type="entry name" value="Choline_kinase"/>
    <property type="match status" value="1"/>
</dbReference>
<evidence type="ECO:0000256" key="1">
    <source>
        <dbReference type="ARBA" id="ARBA00037883"/>
    </source>
</evidence>
<sequence>MESANDRDKVVIDVEEAISALGLKEQGNEIVSYEQLSGGLTNDNIAVYLKKPCCQEHTKVKIINDRLVLRRFKKSTSIHLGYDRYREYINAKIAADHGISPPVIGFIQADDNEEGHGGALALCYIDGTTSGDDDVGDLCTSDFKASLLANTLRALHGMKHFDNIFDPFKARKWYENQVKSITGKSIEWEDYETLITLSSSLEIHLNALEEPLVPCHNDLLAANFIKQSTKDHDRLALIDFELSGMAPASWESGNIVSENGLDGDEEAIERLTMHYWLGGKVVQSRPEWLESRVNRVKAWSIVSKITWSAWGAVLYHLNQHNEQPFDYKEWSLERVKKAKAALQDEHMLKNLLAGLKRDELDLSQ</sequence>
<dbReference type="Proteomes" id="UP000245771">
    <property type="component" value="Unassembled WGS sequence"/>
</dbReference>
<dbReference type="GO" id="GO:0004305">
    <property type="term" value="F:ethanolamine kinase activity"/>
    <property type="evidence" value="ECO:0007669"/>
    <property type="project" value="UniProtKB-EC"/>
</dbReference>
<accession>A0A316V340</accession>
<name>A0A316V340_9BASI</name>